<dbReference type="InterPro" id="IPR036770">
    <property type="entry name" value="Ankyrin_rpt-contain_sf"/>
</dbReference>
<dbReference type="Gene3D" id="2.130.10.10">
    <property type="entry name" value="YVTN repeat-like/Quinoprotein amine dehydrogenase"/>
    <property type="match status" value="2"/>
</dbReference>
<dbReference type="InterPro" id="IPR036322">
    <property type="entry name" value="WD40_repeat_dom_sf"/>
</dbReference>
<dbReference type="EMBL" id="JAHDYR010000004">
    <property type="protein sequence ID" value="KAG9397012.1"/>
    <property type="molecule type" value="Genomic_DNA"/>
</dbReference>
<dbReference type="SUPFAM" id="SSF48403">
    <property type="entry name" value="Ankyrin repeat"/>
    <property type="match status" value="1"/>
</dbReference>
<evidence type="ECO:0000313" key="5">
    <source>
        <dbReference type="Proteomes" id="UP000717585"/>
    </source>
</evidence>
<dbReference type="OrthoDB" id="674604at2759"/>
<reference evidence="4" key="1">
    <citation type="submission" date="2021-05" db="EMBL/GenBank/DDBJ databases">
        <title>A free-living protist that lacks canonical eukaryotic 1 DNA replication and segregation systems.</title>
        <authorList>
            <person name="Salas-Leiva D.E."/>
            <person name="Tromer E.C."/>
            <person name="Curtis B.A."/>
            <person name="Jerlstrom-Hultqvist J."/>
            <person name="Kolisko M."/>
            <person name="Yi Z."/>
            <person name="Salas-Leiva J.S."/>
            <person name="Gallot-Lavallee L."/>
            <person name="Kops G.J.P.L."/>
            <person name="Archibald J.M."/>
            <person name="Simpson A.G.B."/>
            <person name="Roger A.J."/>
        </authorList>
    </citation>
    <scope>NUCLEOTIDE SEQUENCE</scope>
    <source>
        <strain evidence="4">BICM</strain>
    </source>
</reference>
<dbReference type="GO" id="GO:0016301">
    <property type="term" value="F:kinase activity"/>
    <property type="evidence" value="ECO:0007669"/>
    <property type="project" value="UniProtKB-KW"/>
</dbReference>
<dbReference type="Proteomes" id="UP000717585">
    <property type="component" value="Unassembled WGS sequence"/>
</dbReference>
<protein>
    <submittedName>
        <fullName evidence="4">Tyrosine kinase</fullName>
    </submittedName>
</protein>
<dbReference type="PRINTS" id="PR00320">
    <property type="entry name" value="GPROTEINBRPT"/>
</dbReference>
<comment type="caution">
    <text evidence="4">The sequence shown here is derived from an EMBL/GenBank/DDBJ whole genome shotgun (WGS) entry which is preliminary data.</text>
</comment>
<feature type="repeat" description="WD" evidence="3">
    <location>
        <begin position="321"/>
        <end position="362"/>
    </location>
</feature>
<dbReference type="CDD" id="cd00200">
    <property type="entry name" value="WD40"/>
    <property type="match status" value="1"/>
</dbReference>
<feature type="repeat" description="WD" evidence="3">
    <location>
        <begin position="197"/>
        <end position="229"/>
    </location>
</feature>
<feature type="repeat" description="WD" evidence="3">
    <location>
        <begin position="363"/>
        <end position="404"/>
    </location>
</feature>
<dbReference type="SUPFAM" id="SSF50978">
    <property type="entry name" value="WD40 repeat-like"/>
    <property type="match status" value="1"/>
</dbReference>
<dbReference type="InterPro" id="IPR015943">
    <property type="entry name" value="WD40/YVTN_repeat-like_dom_sf"/>
</dbReference>
<dbReference type="PANTHER" id="PTHR19848">
    <property type="entry name" value="WD40 REPEAT PROTEIN"/>
    <property type="match status" value="1"/>
</dbReference>
<sequence>MSETARSVQRRCTKYAFDGKFTQLVRSPPFWRRDAARGEFKSTNTVDLNNGASSPRISRSSECRAVDHMIRDATTRVFAPEDKLHINPIGSSPLTVADLARVLNLFSVVPAAFSMRLTEPDLTVTMRYGKLAADKPDSAVDDLLAAWNARMAECIQTMKGHTSGVISVAFLPDGTMVTGSWDGTTKLWDKRGVCKESMEHGGKVRCIAVSPDGSTIASSGDNHKIKLWSKRGRLVKTLEGHTNNVNSLAFSRDGKTLVSGSFDKTVRSWDVATGEYRTMEGHSNWVLSVAVSPDGKTIVSGSRDMTIKVWDAESGRLEQTLEGHTDSVNAVAISPDGALLASGSWDKTIRLWDTRTWECVAVLRGHASFVSSVAFSPDGRTLASGSDDNTVKLWSIGSGECFETLRGHDDWVNSVVFSPDGSTLLSGSDDKTAKQWHIKHSPEIEEVCAQPTLGADIRLPSDDSPLYLADLAWVVIHILATGLPRSFEMRMAHPPVAVSMYDGLFFETPTNSEVRGLLAPLNQSRLNKLVAQACADAGIALPAASTAVMDPNGFISVSPADDKIAAALLPLNRSCLTAAVARVCAQAVTAKTAIRVTHADLFTLKKLLAHVKATGIAPRSFEVQLDDPAATVTLGPTGFEVAPPSDVVDFVVSGFSFLTAYLDAISTADEISLGEHAPLTIGDLNVALAILTERKVAPRSFEMRLADPAGVVHTDQDGFLLSSPAGFSADVVQAVEPLNRIRLAASVSAACAQPVTPDAAVRLVHADLPSLQQVLSHIELAGIAPRSFEVQLDDPAATVTLGPTGFEVAPPSDVVDFVVSGFSFLTAYLDAISTADEISLGEHAPLTIGDLNVALAILTERKVAPRSFEMRLADPAGVVHTDQDGFLLSSPAGFSADVVQAVEPLNRIRLAASVSAACAQPVTPDAAVRLVHADLPSLQQVLSHIELAGIAPRSFEVQLDDPAATVTLGPTGFEVAPPNQAVAEVLSGFSFLTAHLDAISTDDEISLGEHAPLTAEDFRAALSRLAGRRIAPRSFEMKLSKPKMVVKLNAEKFLIARGEATGGPVTAIMYKFNQAIFRHKINEFCAQPVTAESDVDFGFDKASALILKITLGDLSRVVDHILSCHVLPRSFTMQLRSPQCTIQLNNDGFFCPSVPKSAVHDIIDPLNRICLDAILDGRLSRPVNSKTELRYMFPSYVPTDARDLRRVLDHATAGDKLPRVFQMKVNRPETTVSLGPRGFTSTHANSVVNAVLKQVNALPVVARLVKVHDAERMLSDADDAIFSLANLESAKALLDKANVLLAAAGPHATQHEARVLALRTGLARLQPVQALAKDPMPALRGRVKEALERSDELHAHIISGDVGKMRSRKLLRDKLFSPVVLNCLDRERRSPLHSAFVHDQPQAFAALLKAGCLLDDAFPDGHPLLAAVAKPPMLAAMLAARVDIDTVSRNTTALVVAIQGGHWDSATKLLARGADPSSRRSASTRCRPSRAWPTRIWPA</sequence>
<keyword evidence="1 3" id="KW-0853">WD repeat</keyword>
<evidence type="ECO:0000256" key="3">
    <source>
        <dbReference type="PROSITE-ProRule" id="PRU00221"/>
    </source>
</evidence>
<dbReference type="Gene3D" id="1.25.40.20">
    <property type="entry name" value="Ankyrin repeat-containing domain"/>
    <property type="match status" value="1"/>
</dbReference>
<accession>A0A8J6E6E3</accession>
<evidence type="ECO:0000256" key="2">
    <source>
        <dbReference type="ARBA" id="ARBA00022737"/>
    </source>
</evidence>
<organism evidence="4 5">
    <name type="scientific">Carpediemonas membranifera</name>
    <dbReference type="NCBI Taxonomy" id="201153"/>
    <lineage>
        <taxon>Eukaryota</taxon>
        <taxon>Metamonada</taxon>
        <taxon>Carpediemonas-like organisms</taxon>
        <taxon>Carpediemonas</taxon>
    </lineage>
</organism>
<dbReference type="InterPro" id="IPR019775">
    <property type="entry name" value="WD40_repeat_CS"/>
</dbReference>
<dbReference type="SMART" id="SM00320">
    <property type="entry name" value="WD40"/>
    <property type="match status" value="7"/>
</dbReference>
<keyword evidence="4" id="KW-0808">Transferase</keyword>
<feature type="repeat" description="WD" evidence="3">
    <location>
        <begin position="238"/>
        <end position="279"/>
    </location>
</feature>
<dbReference type="Pfam" id="PF00400">
    <property type="entry name" value="WD40"/>
    <property type="match status" value="7"/>
</dbReference>
<evidence type="ECO:0000256" key="1">
    <source>
        <dbReference type="ARBA" id="ARBA00022574"/>
    </source>
</evidence>
<dbReference type="InterPro" id="IPR001680">
    <property type="entry name" value="WD40_rpt"/>
</dbReference>
<keyword evidence="2" id="KW-0677">Repeat</keyword>
<keyword evidence="4" id="KW-0418">Kinase</keyword>
<proteinExistence type="predicted"/>
<dbReference type="PROSITE" id="PS00678">
    <property type="entry name" value="WD_REPEATS_1"/>
    <property type="match status" value="3"/>
</dbReference>
<evidence type="ECO:0000313" key="4">
    <source>
        <dbReference type="EMBL" id="KAG9397012.1"/>
    </source>
</evidence>
<gene>
    <name evidence="4" type="ORF">J8273_1363</name>
</gene>
<dbReference type="PANTHER" id="PTHR19848:SF8">
    <property type="entry name" value="F-BOX AND WD REPEAT DOMAIN CONTAINING 7"/>
    <property type="match status" value="1"/>
</dbReference>
<name>A0A8J6E6E3_9EUKA</name>
<dbReference type="PROSITE" id="PS50294">
    <property type="entry name" value="WD_REPEATS_REGION"/>
    <property type="match status" value="7"/>
</dbReference>
<keyword evidence="5" id="KW-1185">Reference proteome</keyword>
<dbReference type="PROSITE" id="PS50082">
    <property type="entry name" value="WD_REPEATS_2"/>
    <property type="match status" value="7"/>
</dbReference>
<feature type="repeat" description="WD" evidence="3">
    <location>
        <begin position="405"/>
        <end position="446"/>
    </location>
</feature>
<feature type="repeat" description="WD" evidence="3">
    <location>
        <begin position="158"/>
        <end position="189"/>
    </location>
</feature>
<feature type="repeat" description="WD" evidence="3">
    <location>
        <begin position="279"/>
        <end position="320"/>
    </location>
</feature>
<dbReference type="InterPro" id="IPR020472">
    <property type="entry name" value="WD40_PAC1"/>
</dbReference>